<comment type="caution">
    <text evidence="4">The sequence shown here is derived from an EMBL/GenBank/DDBJ whole genome shotgun (WGS) entry which is preliminary data.</text>
</comment>
<dbReference type="InterPro" id="IPR054422">
    <property type="entry name" value="TetR-like_HI_0893_C"/>
</dbReference>
<organism evidence="4 5">
    <name type="scientific">Clostridium paridis</name>
    <dbReference type="NCBI Taxonomy" id="2803863"/>
    <lineage>
        <taxon>Bacteria</taxon>
        <taxon>Bacillati</taxon>
        <taxon>Bacillota</taxon>
        <taxon>Clostridia</taxon>
        <taxon>Eubacteriales</taxon>
        <taxon>Clostridiaceae</taxon>
        <taxon>Clostridium</taxon>
    </lineage>
</organism>
<proteinExistence type="predicted"/>
<dbReference type="PANTHER" id="PTHR43479:SF11">
    <property type="entry name" value="ACREF_ENVCD OPERON REPRESSOR-RELATED"/>
    <property type="match status" value="1"/>
</dbReference>
<keyword evidence="1 2" id="KW-0238">DNA-binding</keyword>
<feature type="DNA-binding region" description="H-T-H motif" evidence="2">
    <location>
        <begin position="36"/>
        <end position="55"/>
    </location>
</feature>
<gene>
    <name evidence="4" type="ORF">JK634_15475</name>
</gene>
<dbReference type="InterPro" id="IPR001647">
    <property type="entry name" value="HTH_TetR"/>
</dbReference>
<dbReference type="Pfam" id="PF00440">
    <property type="entry name" value="TetR_N"/>
    <property type="match status" value="1"/>
</dbReference>
<evidence type="ECO:0000256" key="2">
    <source>
        <dbReference type="PROSITE-ProRule" id="PRU00335"/>
    </source>
</evidence>
<evidence type="ECO:0000256" key="1">
    <source>
        <dbReference type="ARBA" id="ARBA00023125"/>
    </source>
</evidence>
<accession>A0A937FH00</accession>
<feature type="domain" description="HTH tetR-type" evidence="3">
    <location>
        <begin position="13"/>
        <end position="73"/>
    </location>
</feature>
<evidence type="ECO:0000313" key="4">
    <source>
        <dbReference type="EMBL" id="MBL4933214.1"/>
    </source>
</evidence>
<dbReference type="PROSITE" id="PS50977">
    <property type="entry name" value="HTH_TETR_2"/>
    <property type="match status" value="1"/>
</dbReference>
<dbReference type="Gene3D" id="1.10.357.10">
    <property type="entry name" value="Tetracycline Repressor, domain 2"/>
    <property type="match status" value="1"/>
</dbReference>
<dbReference type="Pfam" id="PF22604">
    <property type="entry name" value="TetR_HI_0893_C"/>
    <property type="match status" value="1"/>
</dbReference>
<dbReference type="SUPFAM" id="SSF46689">
    <property type="entry name" value="Homeodomain-like"/>
    <property type="match status" value="1"/>
</dbReference>
<dbReference type="PANTHER" id="PTHR43479">
    <property type="entry name" value="ACREF/ENVCD OPERON REPRESSOR-RELATED"/>
    <property type="match status" value="1"/>
</dbReference>
<protein>
    <submittedName>
        <fullName evidence="4">TetR/AcrR family transcriptional regulator</fullName>
    </submittedName>
</protein>
<dbReference type="PRINTS" id="PR00455">
    <property type="entry name" value="HTHTETR"/>
</dbReference>
<dbReference type="AlphaFoldDB" id="A0A937FH00"/>
<evidence type="ECO:0000259" key="3">
    <source>
        <dbReference type="PROSITE" id="PS50977"/>
    </source>
</evidence>
<dbReference type="GO" id="GO:0003677">
    <property type="term" value="F:DNA binding"/>
    <property type="evidence" value="ECO:0007669"/>
    <property type="project" value="UniProtKB-UniRule"/>
</dbReference>
<sequence length="198" mass="23233">MNVYYRTMRYKDENKSESIFQATIQLLNEIGFSEISMSKIAKRAGVSPSTIYVYFENKEDMLKKIYLNVKEKLSYGMIGDIDTEADPTKETFEAIMRNLMDFIKNNKEEFLFIEQFANSPLVEKLCSEASLKFFKPFYDMVERGKKQNLLKNAHPDILLTFCYFPVTQLAKENFKGTFEFSEEVFSQIIEISWDAIKK</sequence>
<dbReference type="RefSeq" id="WP_202768618.1">
    <property type="nucleotide sequence ID" value="NZ_JAESWA010000023.1"/>
</dbReference>
<reference evidence="4" key="1">
    <citation type="submission" date="2021-01" db="EMBL/GenBank/DDBJ databases">
        <title>Genome public.</title>
        <authorList>
            <person name="Liu C."/>
            <person name="Sun Q."/>
        </authorList>
    </citation>
    <scope>NUCLEOTIDE SEQUENCE</scope>
    <source>
        <strain evidence="4">YIM B02565</strain>
    </source>
</reference>
<keyword evidence="5" id="KW-1185">Reference proteome</keyword>
<dbReference type="EMBL" id="JAESWA010000023">
    <property type="protein sequence ID" value="MBL4933214.1"/>
    <property type="molecule type" value="Genomic_DNA"/>
</dbReference>
<dbReference type="InterPro" id="IPR009057">
    <property type="entry name" value="Homeodomain-like_sf"/>
</dbReference>
<evidence type="ECO:0000313" key="5">
    <source>
        <dbReference type="Proteomes" id="UP000623681"/>
    </source>
</evidence>
<name>A0A937FH00_9CLOT</name>
<dbReference type="Proteomes" id="UP000623681">
    <property type="component" value="Unassembled WGS sequence"/>
</dbReference>
<dbReference type="InterPro" id="IPR050624">
    <property type="entry name" value="HTH-type_Tx_Regulator"/>
</dbReference>